<dbReference type="InterPro" id="IPR036396">
    <property type="entry name" value="Cyt_P450_sf"/>
</dbReference>
<reference evidence="8" key="1">
    <citation type="submission" date="2022-10" db="EMBL/GenBank/DDBJ databases">
        <title>Tapping the CABI collections for fungal endophytes: first genome assemblies for Collariella, Neodidymelliopsis, Ascochyta clinopodiicola, Didymella pomorum, Didymosphaeria variabile, Neocosmospora piperis and Neocucurbitaria cava.</title>
        <authorList>
            <person name="Hill R."/>
        </authorList>
    </citation>
    <scope>NUCLEOTIDE SEQUENCE</scope>
    <source>
        <strain evidence="8">IMI 355082</strain>
    </source>
</reference>
<accession>A0A9W8YJF1</accession>
<sequence length="422" mass="48196">MAPLATRDHARQRGAVSWCFTNSALLQQQKLMKIHIDKLVNQLKIMASKGQPADMSNWCKSTYLVKPRLRRWNYIEKRSWNSRVSDTYTTFDLMGDLTFGKPFGCLDQGSASDWSMAIINVFISGAWEQAIRRIAGVDTWLQKKLTKLLVPKEAAKWRLLHFSKSKETTLARLKDGAMRDHPDVIHQILKNKESRNNLTDTEILLNMVLFISAGSETTAGTLAAWTYFCSTHPEIWQRLVQEVRECGLFKSEDDIIWENLGPEKLPFLDATINEALRLFSPAAASQQRIVPPGGATIDGHYIPEGVCVATPPYGCTRLASNFKDPNDFHPERWMSDPNYADDKLDASQPFSVGPRACIAKNLAYFELRLILTRVIWNFDMELDQGQLGMESKKLWGMDMKHIKGYLTWIKPPLWVNFKMVDH</sequence>
<keyword evidence="9" id="KW-1185">Reference proteome</keyword>
<dbReference type="PRINTS" id="PR00463">
    <property type="entry name" value="EP450I"/>
</dbReference>
<protein>
    <recommendedName>
        <fullName evidence="10">Cytochrome P450</fullName>
    </recommendedName>
</protein>
<keyword evidence="3 6" id="KW-0349">Heme</keyword>
<organism evidence="8 9">
    <name type="scientific">Gnomoniopsis smithogilvyi</name>
    <dbReference type="NCBI Taxonomy" id="1191159"/>
    <lineage>
        <taxon>Eukaryota</taxon>
        <taxon>Fungi</taxon>
        <taxon>Dikarya</taxon>
        <taxon>Ascomycota</taxon>
        <taxon>Pezizomycotina</taxon>
        <taxon>Sordariomycetes</taxon>
        <taxon>Sordariomycetidae</taxon>
        <taxon>Diaporthales</taxon>
        <taxon>Gnomoniaceae</taxon>
        <taxon>Gnomoniopsis</taxon>
    </lineage>
</organism>
<dbReference type="AlphaFoldDB" id="A0A9W8YJF1"/>
<evidence type="ECO:0000256" key="6">
    <source>
        <dbReference type="PIRSR" id="PIRSR602401-1"/>
    </source>
</evidence>
<dbReference type="PANTHER" id="PTHR24305">
    <property type="entry name" value="CYTOCHROME P450"/>
    <property type="match status" value="1"/>
</dbReference>
<evidence type="ECO:0000256" key="4">
    <source>
        <dbReference type="ARBA" id="ARBA00022723"/>
    </source>
</evidence>
<comment type="cofactor">
    <cofactor evidence="1 6">
        <name>heme</name>
        <dbReference type="ChEBI" id="CHEBI:30413"/>
    </cofactor>
</comment>
<dbReference type="GO" id="GO:0016705">
    <property type="term" value="F:oxidoreductase activity, acting on paired donors, with incorporation or reduction of molecular oxygen"/>
    <property type="evidence" value="ECO:0007669"/>
    <property type="project" value="InterPro"/>
</dbReference>
<dbReference type="InterPro" id="IPR001128">
    <property type="entry name" value="Cyt_P450"/>
</dbReference>
<comment type="similarity">
    <text evidence="2 7">Belongs to the cytochrome P450 family.</text>
</comment>
<dbReference type="GO" id="GO:0005506">
    <property type="term" value="F:iron ion binding"/>
    <property type="evidence" value="ECO:0007669"/>
    <property type="project" value="InterPro"/>
</dbReference>
<gene>
    <name evidence="8" type="ORF">N0V93_008892</name>
</gene>
<dbReference type="InterPro" id="IPR050121">
    <property type="entry name" value="Cytochrome_P450_monoxygenase"/>
</dbReference>
<keyword evidence="4 6" id="KW-0479">Metal-binding</keyword>
<proteinExistence type="inferred from homology"/>
<feature type="binding site" description="axial binding residue" evidence="6">
    <location>
        <position position="357"/>
    </location>
    <ligand>
        <name>heme</name>
        <dbReference type="ChEBI" id="CHEBI:30413"/>
    </ligand>
    <ligandPart>
        <name>Fe</name>
        <dbReference type="ChEBI" id="CHEBI:18248"/>
    </ligandPart>
</feature>
<name>A0A9W8YJF1_9PEZI</name>
<dbReference type="Proteomes" id="UP001140453">
    <property type="component" value="Unassembled WGS sequence"/>
</dbReference>
<dbReference type="PANTHER" id="PTHR24305:SF210">
    <property type="entry name" value="CYTOCHROME P450 MONOOXYGENASE ASQL-RELATED"/>
    <property type="match status" value="1"/>
</dbReference>
<dbReference type="GO" id="GO:0004497">
    <property type="term" value="F:monooxygenase activity"/>
    <property type="evidence" value="ECO:0007669"/>
    <property type="project" value="UniProtKB-KW"/>
</dbReference>
<dbReference type="EMBL" id="JAPEVB010000006">
    <property type="protein sequence ID" value="KAJ4386001.1"/>
    <property type="molecule type" value="Genomic_DNA"/>
</dbReference>
<dbReference type="InterPro" id="IPR017972">
    <property type="entry name" value="Cyt_P450_CS"/>
</dbReference>
<evidence type="ECO:0000256" key="2">
    <source>
        <dbReference type="ARBA" id="ARBA00010617"/>
    </source>
</evidence>
<keyword evidence="7" id="KW-0560">Oxidoreductase</keyword>
<evidence type="ECO:0000313" key="8">
    <source>
        <dbReference type="EMBL" id="KAJ4386001.1"/>
    </source>
</evidence>
<comment type="caution">
    <text evidence="8">The sequence shown here is derived from an EMBL/GenBank/DDBJ whole genome shotgun (WGS) entry which is preliminary data.</text>
</comment>
<evidence type="ECO:0008006" key="10">
    <source>
        <dbReference type="Google" id="ProtNLM"/>
    </source>
</evidence>
<evidence type="ECO:0000256" key="1">
    <source>
        <dbReference type="ARBA" id="ARBA00001971"/>
    </source>
</evidence>
<evidence type="ECO:0000256" key="5">
    <source>
        <dbReference type="ARBA" id="ARBA00023004"/>
    </source>
</evidence>
<dbReference type="InterPro" id="IPR002401">
    <property type="entry name" value="Cyt_P450_E_grp-I"/>
</dbReference>
<dbReference type="SUPFAM" id="SSF48264">
    <property type="entry name" value="Cytochrome P450"/>
    <property type="match status" value="1"/>
</dbReference>
<dbReference type="Gene3D" id="1.10.630.10">
    <property type="entry name" value="Cytochrome P450"/>
    <property type="match status" value="1"/>
</dbReference>
<dbReference type="PROSITE" id="PS00086">
    <property type="entry name" value="CYTOCHROME_P450"/>
    <property type="match status" value="1"/>
</dbReference>
<dbReference type="CDD" id="cd11058">
    <property type="entry name" value="CYP60B-like"/>
    <property type="match status" value="1"/>
</dbReference>
<keyword evidence="5 6" id="KW-0408">Iron</keyword>
<dbReference type="PRINTS" id="PR00385">
    <property type="entry name" value="P450"/>
</dbReference>
<evidence type="ECO:0000313" key="9">
    <source>
        <dbReference type="Proteomes" id="UP001140453"/>
    </source>
</evidence>
<dbReference type="Pfam" id="PF00067">
    <property type="entry name" value="p450"/>
    <property type="match status" value="1"/>
</dbReference>
<evidence type="ECO:0000256" key="7">
    <source>
        <dbReference type="RuleBase" id="RU000461"/>
    </source>
</evidence>
<dbReference type="OrthoDB" id="1470350at2759"/>
<evidence type="ECO:0000256" key="3">
    <source>
        <dbReference type="ARBA" id="ARBA00022617"/>
    </source>
</evidence>
<dbReference type="GO" id="GO:0020037">
    <property type="term" value="F:heme binding"/>
    <property type="evidence" value="ECO:0007669"/>
    <property type="project" value="InterPro"/>
</dbReference>
<keyword evidence="7" id="KW-0503">Monooxygenase</keyword>